<feature type="domain" description="SPOR" evidence="1">
    <location>
        <begin position="9"/>
        <end position="87"/>
    </location>
</feature>
<dbReference type="PROSITE" id="PS51724">
    <property type="entry name" value="SPOR"/>
    <property type="match status" value="1"/>
</dbReference>
<dbReference type="GO" id="GO:0042834">
    <property type="term" value="F:peptidoglycan binding"/>
    <property type="evidence" value="ECO:0007669"/>
    <property type="project" value="InterPro"/>
</dbReference>
<dbReference type="SUPFAM" id="SSF110997">
    <property type="entry name" value="Sporulation related repeat"/>
    <property type="match status" value="1"/>
</dbReference>
<evidence type="ECO:0000313" key="2">
    <source>
        <dbReference type="EMBL" id="VAX29396.1"/>
    </source>
</evidence>
<proteinExistence type="predicted"/>
<evidence type="ECO:0000259" key="1">
    <source>
        <dbReference type="PROSITE" id="PS51724"/>
    </source>
</evidence>
<dbReference type="Gene3D" id="3.30.70.1070">
    <property type="entry name" value="Sporulation related repeat"/>
    <property type="match status" value="1"/>
</dbReference>
<dbReference type="Pfam" id="PF05036">
    <property type="entry name" value="SPOR"/>
    <property type="match status" value="1"/>
</dbReference>
<accession>A0A3B1CFZ5</accession>
<reference evidence="2" key="1">
    <citation type="submission" date="2018-06" db="EMBL/GenBank/DDBJ databases">
        <authorList>
            <person name="Zhirakovskaya E."/>
        </authorList>
    </citation>
    <scope>NUCLEOTIDE SEQUENCE</scope>
</reference>
<dbReference type="InterPro" id="IPR007730">
    <property type="entry name" value="SPOR-like_dom"/>
</dbReference>
<dbReference type="EMBL" id="UOGH01000115">
    <property type="protein sequence ID" value="VAX29396.1"/>
    <property type="molecule type" value="Genomic_DNA"/>
</dbReference>
<organism evidence="2">
    <name type="scientific">hydrothermal vent metagenome</name>
    <dbReference type="NCBI Taxonomy" id="652676"/>
    <lineage>
        <taxon>unclassified sequences</taxon>
        <taxon>metagenomes</taxon>
        <taxon>ecological metagenomes</taxon>
    </lineage>
</organism>
<dbReference type="InterPro" id="IPR052521">
    <property type="entry name" value="Cell_div_SPOR-domain"/>
</dbReference>
<dbReference type="PANTHER" id="PTHR38687">
    <property type="entry name" value="CELL DIVISION PROTEIN DEDD-RELATED"/>
    <property type="match status" value="1"/>
</dbReference>
<gene>
    <name evidence="2" type="ORF">MNBD_NITROSPIRAE02-293</name>
</gene>
<sequence length="89" mass="10417">EKKKTEVRKKTSLYYTIQVGAFRNKQQAEKLKNQLKRKGYSVKVISAGEKRTIYRVWVGRFKSRKSAETAAIKLTRAEKLKTLVLKTER</sequence>
<dbReference type="InterPro" id="IPR036680">
    <property type="entry name" value="SPOR-like_sf"/>
</dbReference>
<name>A0A3B1CFZ5_9ZZZZ</name>
<dbReference type="PANTHER" id="PTHR38687:SF2">
    <property type="entry name" value="CELL DIVISION PROTEIN FTSN"/>
    <property type="match status" value="1"/>
</dbReference>
<feature type="non-terminal residue" evidence="2">
    <location>
        <position position="1"/>
    </location>
</feature>
<dbReference type="AlphaFoldDB" id="A0A3B1CFZ5"/>
<protein>
    <recommendedName>
        <fullName evidence="1">SPOR domain-containing protein</fullName>
    </recommendedName>
</protein>